<dbReference type="PANTHER" id="PTHR30287:SF2">
    <property type="entry name" value="BLL1001 PROTEIN"/>
    <property type="match status" value="1"/>
</dbReference>
<accession>A0ABV8M0E7</accession>
<evidence type="ECO:0000259" key="7">
    <source>
        <dbReference type="Pfam" id="PF02687"/>
    </source>
</evidence>
<dbReference type="InterPro" id="IPR038766">
    <property type="entry name" value="Membrane_comp_ABC_pdt"/>
</dbReference>
<feature type="domain" description="ABC3 transporter permease C-terminal" evidence="7">
    <location>
        <begin position="615"/>
        <end position="727"/>
    </location>
</feature>
<protein>
    <submittedName>
        <fullName evidence="8">FtsX-like permease family protein</fullName>
    </submittedName>
</protein>
<name>A0ABV8M0E7_9ACTN</name>
<evidence type="ECO:0000313" key="9">
    <source>
        <dbReference type="Proteomes" id="UP001595816"/>
    </source>
</evidence>
<dbReference type="InterPro" id="IPR003838">
    <property type="entry name" value="ABC3_permease_C"/>
</dbReference>
<dbReference type="Pfam" id="PF02687">
    <property type="entry name" value="FtsX"/>
    <property type="match status" value="2"/>
</dbReference>
<evidence type="ECO:0000256" key="3">
    <source>
        <dbReference type="ARBA" id="ARBA00022692"/>
    </source>
</evidence>
<dbReference type="PANTHER" id="PTHR30287">
    <property type="entry name" value="MEMBRANE COMPONENT OF PREDICTED ABC SUPERFAMILY METABOLITE UPTAKE TRANSPORTER"/>
    <property type="match status" value="1"/>
</dbReference>
<evidence type="ECO:0000256" key="6">
    <source>
        <dbReference type="SAM" id="Phobius"/>
    </source>
</evidence>
<keyword evidence="3 6" id="KW-0812">Transmembrane</keyword>
<comment type="caution">
    <text evidence="8">The sequence shown here is derived from an EMBL/GenBank/DDBJ whole genome shotgun (WGS) entry which is preliminary data.</text>
</comment>
<feature type="transmembrane region" description="Helical" evidence="6">
    <location>
        <begin position="659"/>
        <end position="682"/>
    </location>
</feature>
<feature type="transmembrane region" description="Helical" evidence="6">
    <location>
        <begin position="20"/>
        <end position="44"/>
    </location>
</feature>
<evidence type="ECO:0000256" key="5">
    <source>
        <dbReference type="ARBA" id="ARBA00023136"/>
    </source>
</evidence>
<evidence type="ECO:0000256" key="4">
    <source>
        <dbReference type="ARBA" id="ARBA00022989"/>
    </source>
</evidence>
<feature type="transmembrane region" description="Helical" evidence="6">
    <location>
        <begin position="702"/>
        <end position="724"/>
    </location>
</feature>
<comment type="subcellular location">
    <subcellularLocation>
        <location evidence="1">Cell membrane</location>
        <topology evidence="1">Multi-pass membrane protein</topology>
    </subcellularLocation>
</comment>
<feature type="transmembrane region" description="Helical" evidence="6">
    <location>
        <begin position="290"/>
        <end position="315"/>
    </location>
</feature>
<feature type="transmembrane region" description="Helical" evidence="6">
    <location>
        <begin position="415"/>
        <end position="440"/>
    </location>
</feature>
<keyword evidence="2" id="KW-1003">Cell membrane</keyword>
<dbReference type="Proteomes" id="UP001595816">
    <property type="component" value="Unassembled WGS sequence"/>
</dbReference>
<gene>
    <name evidence="8" type="ORF">ACFOZ4_36095</name>
</gene>
<organism evidence="8 9">
    <name type="scientific">Hamadaea flava</name>
    <dbReference type="NCBI Taxonomy" id="1742688"/>
    <lineage>
        <taxon>Bacteria</taxon>
        <taxon>Bacillati</taxon>
        <taxon>Actinomycetota</taxon>
        <taxon>Actinomycetes</taxon>
        <taxon>Micromonosporales</taxon>
        <taxon>Micromonosporaceae</taxon>
        <taxon>Hamadaea</taxon>
    </lineage>
</organism>
<feature type="transmembrane region" description="Helical" evidence="6">
    <location>
        <begin position="364"/>
        <end position="394"/>
    </location>
</feature>
<keyword evidence="5 6" id="KW-0472">Membrane</keyword>
<feature type="transmembrane region" description="Helical" evidence="6">
    <location>
        <begin position="336"/>
        <end position="352"/>
    </location>
</feature>
<keyword evidence="4 6" id="KW-1133">Transmembrane helix</keyword>
<feature type="domain" description="ABC3 transporter permease C-terminal" evidence="7">
    <location>
        <begin position="203"/>
        <end position="319"/>
    </location>
</feature>
<feature type="transmembrane region" description="Helical" evidence="6">
    <location>
        <begin position="199"/>
        <end position="223"/>
    </location>
</feature>
<reference evidence="9" key="1">
    <citation type="journal article" date="2019" name="Int. J. Syst. Evol. Microbiol.">
        <title>The Global Catalogue of Microorganisms (GCM) 10K type strain sequencing project: providing services to taxonomists for standard genome sequencing and annotation.</title>
        <authorList>
            <consortium name="The Broad Institute Genomics Platform"/>
            <consortium name="The Broad Institute Genome Sequencing Center for Infectious Disease"/>
            <person name="Wu L."/>
            <person name="Ma J."/>
        </authorList>
    </citation>
    <scope>NUCLEOTIDE SEQUENCE [LARGE SCALE GENOMIC DNA]</scope>
    <source>
        <strain evidence="9">CGMCC 4.7289</strain>
    </source>
</reference>
<proteinExistence type="predicted"/>
<evidence type="ECO:0000256" key="2">
    <source>
        <dbReference type="ARBA" id="ARBA00022475"/>
    </source>
</evidence>
<evidence type="ECO:0000313" key="8">
    <source>
        <dbReference type="EMBL" id="MFC4136059.1"/>
    </source>
</evidence>
<evidence type="ECO:0000256" key="1">
    <source>
        <dbReference type="ARBA" id="ARBA00004651"/>
    </source>
</evidence>
<feature type="transmembrane region" description="Helical" evidence="6">
    <location>
        <begin position="244"/>
        <end position="270"/>
    </location>
</feature>
<feature type="transmembrane region" description="Helical" evidence="6">
    <location>
        <begin position="615"/>
        <end position="638"/>
    </location>
</feature>
<keyword evidence="9" id="KW-1185">Reference proteome</keyword>
<sequence length="736" mass="77623">MIRLGLRFAVAGGREAVVRLITIAAAVALGVGLVLATLAAMNAVHSLNHRYAWMNTGLAPATAIDAVHADPLWWAPREDFYDADSIARVDVAATGPDSPIPPGLTRLPTAGEYFVSPKMHDLLAKAPSELLGERFPGHEAGIIGDAALPSPTSLVIIIGHDPAEAAKLPNAQQVTSIFGTSPEDCASCIVGYRSAGFDLILGVVAGALLFPVLIFIGTATRLTAARREQRYAAMRLIGATSGQISKMAVVEAAVAAAIGTLVGFGVFLVLRRPLAAIPFTGAPFFPEDMSLTVANVLWVAAGVPAAALVVAWLSLRRVRVSPLGVTRRVTPKPPRAYRLIPLVAGLAWLYYLNGHRPDTSIKQVAVFLPGFLVVMSGLVLAGPWLTMVGSRLLARRAQRPATLIAARRLSDNPQAGFRAVSGLVLAMFVTSVAVGAIGTIKEDRDALVYGFENGYVRQLFWPGPGPTGTPAVTDQLKTIAGVSDVFFLRSNPGFGPDQPGKYGDQPYVIACADLARHPELGSCPAGAEAVAISDFGIPKGMPVPPWPAAAITAEELERLPIASIQVANDGSIGAVERSRTLLEAAFTGVHRPIADRDYTKDTTNMFTGWVQLANVIILASLPIAGCSLAASVAGGLSDRKRPFSLLRLTGVSLRTLRRVVLLESVLPMMVVAVVAIGVGLLSAQLFLRAQMHTTLVPPGWDYYAMVAVGLVLSLAVIGGTLPLLRRMTGPEVARNE</sequence>
<dbReference type="EMBL" id="JBHSAY010000028">
    <property type="protein sequence ID" value="MFC4136059.1"/>
    <property type="molecule type" value="Genomic_DNA"/>
</dbReference>
<dbReference type="RefSeq" id="WP_253762698.1">
    <property type="nucleotide sequence ID" value="NZ_JAMZDZ010000001.1"/>
</dbReference>